<feature type="region of interest" description="Disordered" evidence="1">
    <location>
        <begin position="1"/>
        <end position="32"/>
    </location>
</feature>
<accession>A0A147B6G0</accession>
<feature type="compositionally biased region" description="Polar residues" evidence="1">
    <location>
        <begin position="1"/>
        <end position="13"/>
    </location>
</feature>
<feature type="compositionally biased region" description="Basic residues" evidence="1">
    <location>
        <begin position="14"/>
        <end position="29"/>
    </location>
</feature>
<dbReference type="AlphaFoldDB" id="A0A147B6G0"/>
<protein>
    <submittedName>
        <fullName evidence="2">Serine threonine protein kinase</fullName>
    </submittedName>
</protein>
<name>A0A147B6G0_9ACAR</name>
<dbReference type="EMBL" id="GEIB01002151">
    <property type="protein sequence ID" value="JAR86364.1"/>
    <property type="molecule type" value="Transcribed_RNA"/>
</dbReference>
<feature type="non-terminal residue" evidence="2">
    <location>
        <position position="1"/>
    </location>
</feature>
<reference evidence="2" key="1">
    <citation type="submission" date="2016-03" db="EMBL/GenBank/DDBJ databases">
        <title>Gut transcriptome analysis on engorged females of Ornithodoros mimon (Acari: Argasidae) and phylogenetic inferences of soft ticks.</title>
        <authorList>
            <person name="Landulfo G.A."/>
            <person name="Giovanni D."/>
            <person name="Carvalho E."/>
            <person name="Junqueira-de-Azevedo I."/>
            <person name="Patane J."/>
            <person name="Mendoca R."/>
            <person name="Barros-Battesti D."/>
        </authorList>
    </citation>
    <scope>NUCLEOTIDE SEQUENCE</scope>
    <source>
        <strain evidence="2">Females</strain>
        <tissue evidence="2">Gut</tissue>
    </source>
</reference>
<dbReference type="GO" id="GO:0016301">
    <property type="term" value="F:kinase activity"/>
    <property type="evidence" value="ECO:0007669"/>
    <property type="project" value="UniProtKB-KW"/>
</dbReference>
<evidence type="ECO:0000256" key="1">
    <source>
        <dbReference type="SAM" id="MobiDB-lite"/>
    </source>
</evidence>
<evidence type="ECO:0000313" key="2">
    <source>
        <dbReference type="EMBL" id="JAR86364.1"/>
    </source>
</evidence>
<sequence length="164" mass="18850">FPARHSGSTASNTSHKRHTRQQKRLKKREKLWATHSQSLPLPSHNHVFPLSWSSPLFDQAHHSGTVWSESSRPPSLLPPPLLLVLRNQWWSRTSAAESRWAGSRLSRERTRQRARALRDSGTLKFPRRILAKRAPGSPSWNGYLPTRRVYSMTPRLQQSAARPL</sequence>
<keyword evidence="2" id="KW-0418">Kinase</keyword>
<organism evidence="2">
    <name type="scientific">Alectorobius mimon</name>
    <dbReference type="NCBI Taxonomy" id="360319"/>
    <lineage>
        <taxon>Eukaryota</taxon>
        <taxon>Metazoa</taxon>
        <taxon>Ecdysozoa</taxon>
        <taxon>Arthropoda</taxon>
        <taxon>Chelicerata</taxon>
        <taxon>Arachnida</taxon>
        <taxon>Acari</taxon>
        <taxon>Parasitiformes</taxon>
        <taxon>Ixodida</taxon>
        <taxon>Ixodoidea</taxon>
        <taxon>Argasidae</taxon>
        <taxon>Ornithodorinae</taxon>
        <taxon>Alectorobius</taxon>
    </lineage>
</organism>
<keyword evidence="2" id="KW-0808">Transferase</keyword>
<proteinExistence type="predicted"/>